<dbReference type="SMART" id="SM00642">
    <property type="entry name" value="Aamy"/>
    <property type="match status" value="1"/>
</dbReference>
<accession>A0ABQ6LPM1</accession>
<dbReference type="PANTHER" id="PTHR43002">
    <property type="entry name" value="GLYCOGEN DEBRANCHING ENZYME"/>
    <property type="match status" value="1"/>
</dbReference>
<dbReference type="InterPro" id="IPR013783">
    <property type="entry name" value="Ig-like_fold"/>
</dbReference>
<evidence type="ECO:0000313" key="6">
    <source>
        <dbReference type="Proteomes" id="UP001239909"/>
    </source>
</evidence>
<dbReference type="InterPro" id="IPR017853">
    <property type="entry name" value="GH"/>
</dbReference>
<dbReference type="InterPro" id="IPR014756">
    <property type="entry name" value="Ig_E-set"/>
</dbReference>
<dbReference type="Gene3D" id="2.60.40.10">
    <property type="entry name" value="Immunoglobulins"/>
    <property type="match status" value="1"/>
</dbReference>
<dbReference type="NCBIfam" id="TIGR02100">
    <property type="entry name" value="glgX_debranch"/>
    <property type="match status" value="1"/>
</dbReference>
<dbReference type="CDD" id="cd11326">
    <property type="entry name" value="AmyAc_Glg_debranch"/>
    <property type="match status" value="1"/>
</dbReference>
<comment type="caution">
    <text evidence="5">The sequence shown here is derived from an EMBL/GenBank/DDBJ whole genome shotgun (WGS) entry which is preliminary data.</text>
</comment>
<dbReference type="InterPro" id="IPR004193">
    <property type="entry name" value="Glyco_hydro_13_N"/>
</dbReference>
<dbReference type="Gene3D" id="2.60.40.1180">
    <property type="entry name" value="Golgi alpha-mannosidase II"/>
    <property type="match status" value="1"/>
</dbReference>
<dbReference type="CDD" id="cd02856">
    <property type="entry name" value="E_set_GDE_Isoamylase_N"/>
    <property type="match status" value="1"/>
</dbReference>
<dbReference type="SUPFAM" id="SSF81296">
    <property type="entry name" value="E set domains"/>
    <property type="match status" value="1"/>
</dbReference>
<evidence type="ECO:0000259" key="4">
    <source>
        <dbReference type="SMART" id="SM00642"/>
    </source>
</evidence>
<keyword evidence="3" id="KW-0326">Glycosidase</keyword>
<dbReference type="SUPFAM" id="SSF51445">
    <property type="entry name" value="(Trans)glycosidases"/>
    <property type="match status" value="1"/>
</dbReference>
<dbReference type="Proteomes" id="UP001239909">
    <property type="component" value="Unassembled WGS sequence"/>
</dbReference>
<proteinExistence type="inferred from homology"/>
<gene>
    <name evidence="5" type="primary">glgX</name>
    <name evidence="5" type="ORF">LNKW23_18470</name>
</gene>
<evidence type="ECO:0000256" key="1">
    <source>
        <dbReference type="ARBA" id="ARBA00008061"/>
    </source>
</evidence>
<dbReference type="Pfam" id="PF02922">
    <property type="entry name" value="CBM_48"/>
    <property type="match status" value="1"/>
</dbReference>
<feature type="domain" description="Glycosyl hydrolase family 13 catalytic" evidence="4">
    <location>
        <begin position="165"/>
        <end position="585"/>
    </location>
</feature>
<evidence type="ECO:0000313" key="5">
    <source>
        <dbReference type="EMBL" id="GMG82634.1"/>
    </source>
</evidence>
<sequence>MIAHLQPGSPNPLGASFDGEGTNFAVYSANARKIELCLFSADGARETARHALPERTGHVWHGYKPGLPPGTLYGYRAHGSYAPERGHRFNPHKLLLDPYTREFRGRWSDHPATRGYDENSPQLDLSYSACDSAPHVPKSVVSDPALFPAAAPGPGNGWSETLIYEAHVKGLTRAHPGVPEAVRGTYDGLASEAMLEHLLALGITAVELLPVHAFVDEGFLLRKRLSNYWGYNSIGFFAPEPRYFGPSGLAGFRAMVERFHAAGIEVILDVVYNHTAEGDHRGPTLCYRGLDNAAYYRLLAGQPRYYVNDTGCGNTLDVSNPFVLRMVMDSLRFWVQHMGIDGFRFDLATALAREEHGFDRNGGFLDCVQQDPVLAGVKLIAEPWDIGPGGYRLGEFPNGFAEWNDQYRDAVRKYWRGDSHSTQGLAARLLGSAGEFDRCGRRSWASVNMLTAHDGFTLADVTRYNERHNLANGESGADGHNANFSDNCGVEGPSDDPAVCRRRMRRQRNLLATLFLSQGTPMLLGGDEIGNSQDGNNNAYCQDNPTGWIDWAGAGAGADADADGGADAGVGADLLAFVQGLARFRAAHPAVRQTVFLHGALREADGKPDVEWHAPDGNALQWRDPGLSRLSLLLRGSAETAAGGSDGDAVFIVFNRDDEGAEAVLPEPGPGRCWVRRIDTAAADAFASAACTGASARIAGSSVTVFTLAAAGSAS</sequence>
<evidence type="ECO:0000256" key="3">
    <source>
        <dbReference type="ARBA" id="ARBA00023295"/>
    </source>
</evidence>
<reference evidence="5 6" key="1">
    <citation type="submission" date="2023-04" db="EMBL/GenBank/DDBJ databases">
        <title>Marinoamorphus aggregata gen. nov., sp. Nov., isolate from tissue of brittle star Ophioplocus japonicus.</title>
        <authorList>
            <person name="Kawano K."/>
            <person name="Sawayama S."/>
            <person name="Nakagawa S."/>
        </authorList>
    </citation>
    <scope>NUCLEOTIDE SEQUENCE [LARGE SCALE GENOMIC DNA]</scope>
    <source>
        <strain evidence="5 6">NKW23</strain>
    </source>
</reference>
<dbReference type="InterPro" id="IPR013780">
    <property type="entry name" value="Glyco_hydro_b"/>
</dbReference>
<evidence type="ECO:0000256" key="2">
    <source>
        <dbReference type="ARBA" id="ARBA00022801"/>
    </source>
</evidence>
<dbReference type="Gene3D" id="3.20.20.80">
    <property type="entry name" value="Glycosidases"/>
    <property type="match status" value="1"/>
</dbReference>
<keyword evidence="6" id="KW-1185">Reference proteome</keyword>
<dbReference type="InterPro" id="IPR011837">
    <property type="entry name" value="Glycogen_debranch_GlgX"/>
</dbReference>
<name>A0ABQ6LPM1_9RHOB</name>
<dbReference type="InterPro" id="IPR006047">
    <property type="entry name" value="GH13_cat_dom"/>
</dbReference>
<comment type="similarity">
    <text evidence="1">Belongs to the glycosyl hydrolase 13 family.</text>
</comment>
<keyword evidence="2" id="KW-0378">Hydrolase</keyword>
<dbReference type="EMBL" id="BSYI01000012">
    <property type="protein sequence ID" value="GMG82634.1"/>
    <property type="molecule type" value="Genomic_DNA"/>
</dbReference>
<dbReference type="RefSeq" id="WP_285671423.1">
    <property type="nucleotide sequence ID" value="NZ_BSYI01000012.1"/>
</dbReference>
<dbReference type="SUPFAM" id="SSF51011">
    <property type="entry name" value="Glycosyl hydrolase domain"/>
    <property type="match status" value="1"/>
</dbReference>
<dbReference type="InterPro" id="IPR044505">
    <property type="entry name" value="GlgX_Isoamylase_N_E_set"/>
</dbReference>
<organism evidence="5 6">
    <name type="scientific">Paralimibaculum aggregatum</name>
    <dbReference type="NCBI Taxonomy" id="3036245"/>
    <lineage>
        <taxon>Bacteria</taxon>
        <taxon>Pseudomonadati</taxon>
        <taxon>Pseudomonadota</taxon>
        <taxon>Alphaproteobacteria</taxon>
        <taxon>Rhodobacterales</taxon>
        <taxon>Paracoccaceae</taxon>
        <taxon>Paralimibaculum</taxon>
    </lineage>
</organism>
<protein>
    <submittedName>
        <fullName evidence="5">Glycogen debranching protein GlgX</fullName>
    </submittedName>
</protein>